<gene>
    <name evidence="1" type="ORF">DKZ23_06170</name>
</gene>
<protein>
    <submittedName>
        <fullName evidence="1">Uncharacterized protein</fullName>
    </submittedName>
</protein>
<dbReference type="Pfam" id="PF07751">
    <property type="entry name" value="Abi_2"/>
    <property type="match status" value="1"/>
</dbReference>
<name>A0A317GGQ4_LIMRT</name>
<dbReference type="AlphaFoldDB" id="A0A317GGQ4"/>
<comment type="caution">
    <text evidence="1">The sequence shown here is derived from an EMBL/GenBank/DDBJ whole genome shotgun (WGS) entry which is preliminary data.</text>
</comment>
<evidence type="ECO:0000313" key="1">
    <source>
        <dbReference type="EMBL" id="PWT46403.1"/>
    </source>
</evidence>
<proteinExistence type="predicted"/>
<accession>A0A317GGQ4</accession>
<evidence type="ECO:0000313" key="2">
    <source>
        <dbReference type="Proteomes" id="UP000245866"/>
    </source>
</evidence>
<sequence length="85" mass="10020">MDQDNYFSKAKKEYDGCVPSWYLIHHLSLGQVINWYSILQPPAKQEIVNSFLPNDIRLGLKKSEDQKALFKSFLDPKCQFKLERK</sequence>
<dbReference type="EMBL" id="QGHS01000066">
    <property type="protein sequence ID" value="PWT46403.1"/>
    <property type="molecule type" value="Genomic_DNA"/>
</dbReference>
<dbReference type="InterPro" id="IPR011664">
    <property type="entry name" value="Abi_system_AbiD/AbiF-like"/>
</dbReference>
<organism evidence="1 2">
    <name type="scientific">Limosilactobacillus reuteri</name>
    <name type="common">Lactobacillus reuteri</name>
    <dbReference type="NCBI Taxonomy" id="1598"/>
    <lineage>
        <taxon>Bacteria</taxon>
        <taxon>Bacillati</taxon>
        <taxon>Bacillota</taxon>
        <taxon>Bacilli</taxon>
        <taxon>Lactobacillales</taxon>
        <taxon>Lactobacillaceae</taxon>
        <taxon>Limosilactobacillus</taxon>
    </lineage>
</organism>
<reference evidence="1 2" key="1">
    <citation type="journal article" date="2018" name="Front. Microbiol.">
        <title>Comparative Genomics of the Herbivore Gut Symbiont Lactobacillus reuteri Reveals Genetic Diversity and Lifestyle Adaptation.</title>
        <authorList>
            <person name="Zhao J."/>
        </authorList>
    </citation>
    <scope>NUCLEOTIDE SEQUENCE [LARGE SCALE GENOMIC DNA]</scope>
    <source>
        <strain evidence="1 2">LR12</strain>
    </source>
</reference>
<dbReference type="Proteomes" id="UP000245866">
    <property type="component" value="Unassembled WGS sequence"/>
</dbReference>